<dbReference type="Pfam" id="PF13476">
    <property type="entry name" value="AAA_23"/>
    <property type="match status" value="1"/>
</dbReference>
<evidence type="ECO:0000259" key="2">
    <source>
        <dbReference type="Pfam" id="PF13476"/>
    </source>
</evidence>
<dbReference type="Gene3D" id="3.40.50.300">
    <property type="entry name" value="P-loop containing nucleotide triphosphate hydrolases"/>
    <property type="match status" value="2"/>
</dbReference>
<dbReference type="Proteomes" id="UP000621930">
    <property type="component" value="Unassembled WGS sequence"/>
</dbReference>
<sequence length="1044" mass="119264">MKIKKVEIQAFRAYKTKEDGTFDFTNDGEVPSNFVAIYAPNGFGKSSFYDAVEWAVTNHLERISGEYNKSNFESAARSTKDPNEAQKILRNKYADKTLTTKVVVSTTRPSHFERELPQLRKNQRDTRIGGNRLIENEFFRRVILSQDEIDRFLREANPHDRYIKFIESFGGDFETARKELSVLINDNEVELRELKKRSDFLLSEIKQPIDISVFDHFNSVATELNAIGENITLPDESFTSQRANYLNASLVSRQHELNTLYHSNTKTLGEIVDSFETLPTIELHISNIEEQKTQHNRILKGVVDADKYQVLLNSYEQCIADQKKTHMHLMHILGISENIDSFLQTDAYLFDSTSKQKELNENLSKSSVQLANLKEKLHELNNSLKTADDRALFLRNSIENAGPVYIELSNNQARIGVLLKQISDKNISIQIDKALYEELSRLLSEISALKITSNLLLEGDVKGLIFDQEKIKQLTRSHADLSLINAHSQAIHTTQKALTEQMKLHEQLISIGLDYLSIKPSNICPLCTFPHPSVDVLVEKLKNQNLLSELSLENSQKLSLASIRQKELLTIVETITEQAIEAQGQQLNSLHAKLAEVSKRLAQTELDISTEKAEYKTLENRIVELENSVWGLSHDELVSRAEAELKELTIKRSNLIDQQGQFLAQITLLTDSVKAKGSELQTLIAEAEIKCNENSYVIVQAYLNENAISVSDIKQHCEKRRKELESELLKYKVIEKSLIDQCTDLKNRMMLEGTWTDFSLLKLQKETIEGNLARSQSSINAFHESLANIIIFHPEDTLEKIKALLIKGIEECRIRTQDIEKRLNGIQLLVKQMNLFAPYIKRMSIKEELLTIKKHQEQRNQVRKVLQAQMDIIVNKLKVLINNFFYEDLINSIYRKLDPHPFFKKVGFQVDFDSSDKPGLNIVVSDEKEKIISPILYFSSAQTNILSLSVFLASALHAKDDEGQPIDVIMIDDPIQSMDSINILSTIDLLRSICLQFDKQIIISTHDENFFGLLQRKIPVQILGSKFWRLEKFGVAVPVDPLVN</sequence>
<organism evidence="3 4">
    <name type="scientific">Acinetobacter pecorum</name>
    <dbReference type="NCBI Taxonomy" id="2762215"/>
    <lineage>
        <taxon>Bacteria</taxon>
        <taxon>Pseudomonadati</taxon>
        <taxon>Pseudomonadota</taxon>
        <taxon>Gammaproteobacteria</taxon>
        <taxon>Moraxellales</taxon>
        <taxon>Moraxellaceae</taxon>
        <taxon>Acinetobacter</taxon>
    </lineage>
</organism>
<reference evidence="3 4" key="1">
    <citation type="submission" date="2020-08" db="EMBL/GenBank/DDBJ databases">
        <title>A Genomic Blueprint of the Chicken Gut Microbiome.</title>
        <authorList>
            <person name="Gilroy R."/>
            <person name="Ravi A."/>
            <person name="Getino M."/>
            <person name="Pursley I."/>
            <person name="Horton D.L."/>
            <person name="Alikhan N.-F."/>
            <person name="Baker D."/>
            <person name="Gharbi K."/>
            <person name="Hall N."/>
            <person name="Watson M."/>
            <person name="Adriaenssens E.M."/>
            <person name="Foster-Nyarko E."/>
            <person name="Jarju S."/>
            <person name="Secka A."/>
            <person name="Antonio M."/>
            <person name="Oren A."/>
            <person name="Chaudhuri R."/>
            <person name="La Ragione R.M."/>
            <person name="Hildebrand F."/>
            <person name="Pallen M.J."/>
        </authorList>
    </citation>
    <scope>NUCLEOTIDE SEQUENCE [LARGE SCALE GENOMIC DNA]</scope>
    <source>
        <strain evidence="3 4">Sa1BUA6</strain>
    </source>
</reference>
<feature type="domain" description="Rad50/SbcC-type AAA" evidence="2">
    <location>
        <begin position="5"/>
        <end position="197"/>
    </location>
</feature>
<proteinExistence type="predicted"/>
<dbReference type="EMBL" id="JACSPT010000012">
    <property type="protein sequence ID" value="MBD8009752.1"/>
    <property type="molecule type" value="Genomic_DNA"/>
</dbReference>
<evidence type="ECO:0000313" key="4">
    <source>
        <dbReference type="Proteomes" id="UP000621930"/>
    </source>
</evidence>
<feature type="coiled-coil region" evidence="1">
    <location>
        <begin position="356"/>
        <end position="390"/>
    </location>
</feature>
<feature type="coiled-coil region" evidence="1">
    <location>
        <begin position="587"/>
        <end position="658"/>
    </location>
</feature>
<dbReference type="InterPro" id="IPR027417">
    <property type="entry name" value="P-loop_NTPase"/>
</dbReference>
<keyword evidence="4" id="KW-1185">Reference proteome</keyword>
<gene>
    <name evidence="3" type="ORF">H9629_10425</name>
</gene>
<name>A0ABR8VYA6_9GAMM</name>
<feature type="coiled-coil region" evidence="1">
    <location>
        <begin position="177"/>
        <end position="204"/>
    </location>
</feature>
<dbReference type="RefSeq" id="WP_191731046.1">
    <property type="nucleotide sequence ID" value="NZ_JACSPT010000012.1"/>
</dbReference>
<keyword evidence="1" id="KW-0175">Coiled coil</keyword>
<evidence type="ECO:0000313" key="3">
    <source>
        <dbReference type="EMBL" id="MBD8009752.1"/>
    </source>
</evidence>
<comment type="caution">
    <text evidence="3">The sequence shown here is derived from an EMBL/GenBank/DDBJ whole genome shotgun (WGS) entry which is preliminary data.</text>
</comment>
<dbReference type="InterPro" id="IPR038729">
    <property type="entry name" value="Rad50/SbcC_AAA"/>
</dbReference>
<dbReference type="PANTHER" id="PTHR32114:SF2">
    <property type="entry name" value="ABC TRANSPORTER ABCH.3"/>
    <property type="match status" value="1"/>
</dbReference>
<evidence type="ECO:0000256" key="1">
    <source>
        <dbReference type="SAM" id="Coils"/>
    </source>
</evidence>
<dbReference type="SUPFAM" id="SSF52540">
    <property type="entry name" value="P-loop containing nucleoside triphosphate hydrolases"/>
    <property type="match status" value="1"/>
</dbReference>
<protein>
    <submittedName>
        <fullName evidence="3">DNA repair protein</fullName>
    </submittedName>
</protein>
<dbReference type="PANTHER" id="PTHR32114">
    <property type="entry name" value="ABC TRANSPORTER ABCH.3"/>
    <property type="match status" value="1"/>
</dbReference>
<accession>A0ABR8VYA6</accession>